<dbReference type="InterPro" id="IPR011990">
    <property type="entry name" value="TPR-like_helical_dom_sf"/>
</dbReference>
<name>A0A517L9A3_9PEZI</name>
<dbReference type="GO" id="GO:0051307">
    <property type="term" value="P:meiotic chromosome separation"/>
    <property type="evidence" value="ECO:0007669"/>
    <property type="project" value="TreeGrafter"/>
</dbReference>
<keyword evidence="4" id="KW-0159">Chromosome partition</keyword>
<dbReference type="Pfam" id="PF13424">
    <property type="entry name" value="TPR_12"/>
    <property type="match status" value="1"/>
</dbReference>
<dbReference type="PANTHER" id="PTHR12792:SF0">
    <property type="entry name" value="SEPARIN"/>
    <property type="match status" value="1"/>
</dbReference>
<gene>
    <name evidence="7" type="ORF">FKW77_005238</name>
</gene>
<protein>
    <recommendedName>
        <fullName evidence="2">separase</fullName>
        <ecNumber evidence="2">3.4.22.49</ecNumber>
    </recommendedName>
</protein>
<dbReference type="Proteomes" id="UP000316270">
    <property type="component" value="Chromosome 7"/>
</dbReference>
<dbReference type="EC" id="3.4.22.49" evidence="2"/>
<dbReference type="OrthoDB" id="10255632at2759"/>
<evidence type="ECO:0000256" key="5">
    <source>
        <dbReference type="SAM" id="MobiDB-lite"/>
    </source>
</evidence>
<dbReference type="Gene3D" id="1.25.40.10">
    <property type="entry name" value="Tetratricopeptide repeat domain"/>
    <property type="match status" value="1"/>
</dbReference>
<dbReference type="STRING" id="50376.A0A517L9A3"/>
<dbReference type="GO" id="GO:0005737">
    <property type="term" value="C:cytoplasm"/>
    <property type="evidence" value="ECO:0007669"/>
    <property type="project" value="TreeGrafter"/>
</dbReference>
<reference evidence="7 8" key="1">
    <citation type="submission" date="2019-07" db="EMBL/GenBank/DDBJ databases">
        <title>Finished genome of Venturia effusa.</title>
        <authorList>
            <person name="Young C.A."/>
            <person name="Cox M.P."/>
            <person name="Ganley A.R.D."/>
            <person name="David W.J."/>
        </authorList>
    </citation>
    <scope>NUCLEOTIDE SEQUENCE [LARGE SCALE GENOMIC DNA]</scope>
    <source>
        <strain evidence="8">albino</strain>
    </source>
</reference>
<keyword evidence="3" id="KW-0378">Hydrolase</keyword>
<feature type="region of interest" description="Disordered" evidence="5">
    <location>
        <begin position="115"/>
        <end position="167"/>
    </location>
</feature>
<feature type="region of interest" description="Disordered" evidence="5">
    <location>
        <begin position="1476"/>
        <end position="1503"/>
    </location>
</feature>
<keyword evidence="8" id="KW-1185">Reference proteome</keyword>
<evidence type="ECO:0000256" key="4">
    <source>
        <dbReference type="ARBA" id="ARBA00022829"/>
    </source>
</evidence>
<feature type="region of interest" description="Disordered" evidence="5">
    <location>
        <begin position="1347"/>
        <end position="1375"/>
    </location>
</feature>
<dbReference type="PANTHER" id="PTHR12792">
    <property type="entry name" value="EXTRA SPINDLE POLES 1-RELATED"/>
    <property type="match status" value="1"/>
</dbReference>
<evidence type="ECO:0000256" key="3">
    <source>
        <dbReference type="ARBA" id="ARBA00022801"/>
    </source>
</evidence>
<proteinExistence type="predicted"/>
<dbReference type="Pfam" id="PF03568">
    <property type="entry name" value="Separin_C"/>
    <property type="match status" value="1"/>
</dbReference>
<dbReference type="SUPFAM" id="SSF48452">
    <property type="entry name" value="TPR-like"/>
    <property type="match status" value="1"/>
</dbReference>
<organism evidence="7 8">
    <name type="scientific">Venturia effusa</name>
    <dbReference type="NCBI Taxonomy" id="50376"/>
    <lineage>
        <taxon>Eukaryota</taxon>
        <taxon>Fungi</taxon>
        <taxon>Dikarya</taxon>
        <taxon>Ascomycota</taxon>
        <taxon>Pezizomycotina</taxon>
        <taxon>Dothideomycetes</taxon>
        <taxon>Pleosporomycetidae</taxon>
        <taxon>Venturiales</taxon>
        <taxon>Venturiaceae</taxon>
        <taxon>Venturia</taxon>
    </lineage>
</organism>
<evidence type="ECO:0000313" key="8">
    <source>
        <dbReference type="Proteomes" id="UP000316270"/>
    </source>
</evidence>
<evidence type="ECO:0000313" key="7">
    <source>
        <dbReference type="EMBL" id="QDS72205.1"/>
    </source>
</evidence>
<feature type="region of interest" description="Disordered" evidence="5">
    <location>
        <begin position="41"/>
        <end position="92"/>
    </location>
</feature>
<dbReference type="GO" id="GO:0044732">
    <property type="term" value="C:mitotic spindle pole body"/>
    <property type="evidence" value="ECO:0007669"/>
    <property type="project" value="TreeGrafter"/>
</dbReference>
<dbReference type="GO" id="GO:0004197">
    <property type="term" value="F:cysteine-type endopeptidase activity"/>
    <property type="evidence" value="ECO:0007669"/>
    <property type="project" value="InterPro"/>
</dbReference>
<accession>A0A517L9A3</accession>
<comment type="catalytic activity">
    <reaction evidence="1">
        <text>All bonds known to be hydrolyzed by this endopeptidase have arginine in P1 and an acidic residue in P4. P6 is often occupied by an acidic residue or by a hydroxy-amino-acid residue, the phosphorylation of which enhances cleavage.</text>
        <dbReference type="EC" id="3.4.22.49"/>
    </reaction>
</comment>
<dbReference type="InterPro" id="IPR005314">
    <property type="entry name" value="Peptidase_C50"/>
</dbReference>
<feature type="domain" description="Peptidase C50" evidence="6">
    <location>
        <begin position="1926"/>
        <end position="2029"/>
    </location>
</feature>
<feature type="compositionally biased region" description="Low complexity" evidence="5">
    <location>
        <begin position="129"/>
        <end position="146"/>
    </location>
</feature>
<evidence type="ECO:0000259" key="6">
    <source>
        <dbReference type="PROSITE" id="PS51700"/>
    </source>
</evidence>
<evidence type="ECO:0000256" key="1">
    <source>
        <dbReference type="ARBA" id="ARBA00000451"/>
    </source>
</evidence>
<dbReference type="GO" id="GO:0005634">
    <property type="term" value="C:nucleus"/>
    <property type="evidence" value="ECO:0007669"/>
    <property type="project" value="InterPro"/>
</dbReference>
<dbReference type="PROSITE" id="PS51700">
    <property type="entry name" value="SEPARIN"/>
    <property type="match status" value="1"/>
</dbReference>
<sequence length="2162" mass="238250">MASKPALDPKTVIAAIACPSTCTASTIANLQQLLNPALTSRSISNGKENPKSRTGRKPGTLAVAPKSSAPKATTQRKVFDKLPTPDESPHLSPRETLNLAFEAVNAALKHLSQSLKDKPAETAKTRPLSAQSIRSSATRSQQSAAIPKNRRPLKPRSPNDHKAIPISDEVQVSPAQIAAECARTALAYIREQSGPIEKHEKDFQVENGMLALIGKCIAHEMEALAVKELRILRRRLAAYIDDTGEDQGNGRKSAAECAEPEKETIVDLLHFERIPNGSPITQLVIGHQLHVLKLLIKLRRPRSTEAALKYLDLNLACSPANLLLHQTYDAKVRGKSARQLEQVAQSLLSMCPSVATTDDPVATTSRLSVLPEFAFRIQSLAFRVRISWWCLASHKPDVEKELWNPLWKSLAAFSRRAALVPSQKYEMAASTVREIEAGLEVCLRSIKSMPSSEDARQSLSAIYRTLSQLAQAANMTKEAMELTTALSLTTEKSHPTEADAAAQMIRMATIGIAGQDGENLLRQALIRLSGNPSGDAAAMDNLLVEVAGLRRATLKIFQEDSNRRDSAMPTSLGRLCCEAVFASSHFLAQYLKNSPSSTSVAKAKERVQEKLRIAEKISKTFMDSVFLCCKRCIPISVFGFDTIDSALQDCATIIKQLQPSEHANDEHAYQFHQTLQFPYVRISNHYYNLAMQENKSDGASSTLAAVALRRSIDILRGRTAIERGSGLLAMKLERLSTVLHDGRQYDESYHFIKETLHEHLASGLVQSAVEEAAKTSPHALSHGKGPTSMLARALRRSHQILLKIEDPSESGAEVLDDETIAPEERGLLLELQLYVAGQDVLGRHVAEATLSRVGYLILALFGIYSVQDFPIRRLRVAVFTSRLVAQHSSLSNDNIAILLDECAQPLKSFGKDTGLRPHYEHLSALLRVTLAFRFQPVEVDVLDNALGTWRNILSSPYDISECIDDVPVWISHLSLISDFFELQGFWHQAILSLDMLSEATELSPVPDPAILVQSLIRRAVDNLALGRSGKAGHLLEKARQHLDRNGVGPEVVLRWHIAHAEYLLAIGNLDYCRQTLAQCEVVAAASPEVYQTLGPGGTVSSRIRAKRLLADAAYVYSKYSLETGDRAAAFNFSRMCCRFNQSVWTTMETQQSTSQGASSHAGTDTELDRLTKSMNGLSTSMLGRPVVVSTTHATLCGPTFWTLVPALLRGLLQLSAIYLHNGCFVEALHNALQAKKIADSVASSSGTITCATLLADLYVRSGRIDKAQERFDDAAAVVEGVRATKELVLYNSVAATMWRAREEVEDEIECWDGAIQAVDKLINEVSRGGLAESSSIEDQLADKLSGLRLQAEGRQKTRTKPRGPTAKPVPKPRATKATTIAAEPLHSAEAYAPLLALRGSIIRQKIVTMLQNGDHTGASALVVEAEEYQSSQGARISHATTRFRLLLAKATVQIASNLTFSALPESTIALPALVRSGRRSSHQPDRSAVANAAPKKATIRSTKRAPVKKTAVAQSDFALTLETARNCLLDYHQSSLRTSRIDTFRELSELLGTSSILLSATEHIQPKNFVHPLSTAYYLDLPGIQSSCLEQSVLRVENETISQKIKTSNWPTASQPRFEESSLLSTTQFKEEFLDILPEKWTSISITLDQAKTELILTRYRCGQSPFILRLPMARHQSRDLDEDVFDFSAGKREIQEIADLANFSAHDARDMSKKGAKTQWWAEREALDLRLKEVLLNIENIWLGGFRGIFAKDRCDPQALANFQSDLLKIMGRHLPSRQARLQPKTLKLDPRILELFTGLGDPNEEDNEIDEALMDLLYFVVDILQFNGERNAYDEIEFDAMVVETIDALKAYHRAAEIEDEDTHIILILDKCLHSIPWESLPSLRGQSVSRLPSLAALRARIMLMKKSRDEAEETHEARFYVSRSSGASMLNPSGDLRNTQETMQPLLRSLPDSWTHNLSAQDERGFASILANNEIMLYFGHGCGSQYIRPRAVKKLALTAAEKVSTCATTWLMGCSSAVVNENGVFEPDGMALAYITAGAPAVVGTLWDVTDKDCDRASVKAGELWGLWDIPAESASKVSKGKGKEVESARSGSVAAHRKLFESKAREDIRTKRGVSPEPCKRRLDLSRAVARGRDSCYLKYLNGAAMVTYGIPVYLRD</sequence>
<dbReference type="GO" id="GO:0072686">
    <property type="term" value="C:mitotic spindle"/>
    <property type="evidence" value="ECO:0007669"/>
    <property type="project" value="TreeGrafter"/>
</dbReference>
<dbReference type="InterPro" id="IPR030397">
    <property type="entry name" value="SEPARIN_core_dom"/>
</dbReference>
<dbReference type="GO" id="GO:0006508">
    <property type="term" value="P:proteolysis"/>
    <property type="evidence" value="ECO:0007669"/>
    <property type="project" value="InterPro"/>
</dbReference>
<feature type="compositionally biased region" description="Basic and acidic residues" evidence="5">
    <location>
        <begin position="77"/>
        <end position="92"/>
    </location>
</feature>
<feature type="compositionally biased region" description="Basic and acidic residues" evidence="5">
    <location>
        <begin position="115"/>
        <end position="124"/>
    </location>
</feature>
<dbReference type="EMBL" id="CP042191">
    <property type="protein sequence ID" value="QDS72205.1"/>
    <property type="molecule type" value="Genomic_DNA"/>
</dbReference>
<evidence type="ECO:0000256" key="2">
    <source>
        <dbReference type="ARBA" id="ARBA00012489"/>
    </source>
</evidence>